<keyword evidence="7" id="KW-0249">Electron transport</keyword>
<feature type="transmembrane region" description="Helical" evidence="13">
    <location>
        <begin position="184"/>
        <end position="203"/>
    </location>
</feature>
<evidence type="ECO:0000256" key="4">
    <source>
        <dbReference type="ARBA" id="ARBA00022617"/>
    </source>
</evidence>
<evidence type="ECO:0000256" key="1">
    <source>
        <dbReference type="ARBA" id="ARBA00004651"/>
    </source>
</evidence>
<keyword evidence="3" id="KW-1003">Cell membrane</keyword>
<evidence type="ECO:0000256" key="9">
    <source>
        <dbReference type="ARBA" id="ARBA00023002"/>
    </source>
</evidence>
<dbReference type="InterPro" id="IPR023234">
    <property type="entry name" value="NarG-like_domain"/>
</dbReference>
<evidence type="ECO:0000256" key="12">
    <source>
        <dbReference type="ARBA" id="ARBA00023136"/>
    </source>
</evidence>
<evidence type="ECO:0000256" key="8">
    <source>
        <dbReference type="ARBA" id="ARBA00022989"/>
    </source>
</evidence>
<evidence type="ECO:0000259" key="14">
    <source>
        <dbReference type="Pfam" id="PF02665"/>
    </source>
</evidence>
<dbReference type="GO" id="GO:0042128">
    <property type="term" value="P:nitrate assimilation"/>
    <property type="evidence" value="ECO:0007669"/>
    <property type="project" value="UniProtKB-KW"/>
</dbReference>
<evidence type="ECO:0000256" key="7">
    <source>
        <dbReference type="ARBA" id="ARBA00022982"/>
    </source>
</evidence>
<dbReference type="AlphaFoldDB" id="A0A1J5RSB2"/>
<comment type="caution">
    <text evidence="15">The sequence shown here is derived from an EMBL/GenBank/DDBJ whole genome shotgun (WGS) entry which is preliminary data.</text>
</comment>
<evidence type="ECO:0000256" key="5">
    <source>
        <dbReference type="ARBA" id="ARBA00022692"/>
    </source>
</evidence>
<dbReference type="EMBL" id="MLJW01000117">
    <property type="protein sequence ID" value="OIQ98585.1"/>
    <property type="molecule type" value="Genomic_DNA"/>
</dbReference>
<dbReference type="PANTHER" id="PTHR30598:SF3">
    <property type="entry name" value="RESPIRATORY NITRATE REDUCTASE 1 GAMMA CHAIN"/>
    <property type="match status" value="1"/>
</dbReference>
<evidence type="ECO:0000256" key="10">
    <source>
        <dbReference type="ARBA" id="ARBA00023004"/>
    </source>
</evidence>
<dbReference type="Pfam" id="PF02665">
    <property type="entry name" value="Nitrate_red_gam"/>
    <property type="match status" value="1"/>
</dbReference>
<evidence type="ECO:0000256" key="2">
    <source>
        <dbReference type="ARBA" id="ARBA00022448"/>
    </source>
</evidence>
<feature type="transmembrane region" description="Helical" evidence="13">
    <location>
        <begin position="130"/>
        <end position="148"/>
    </location>
</feature>
<dbReference type="GO" id="GO:0009055">
    <property type="term" value="F:electron transfer activity"/>
    <property type="evidence" value="ECO:0007669"/>
    <property type="project" value="TreeGrafter"/>
</dbReference>
<sequence>MHLHNFLYGVYPYIALSVFLLGSLLRFDREQYTWKSDSSQLLSKANMRLGSNLFHVGILAVFGGHAVGLLTPHSFFTGLGVSDMTHQMVAIWAGSIFGGLGLIGGAILWWRRMFNVRISVTSRGSDKFILSWLLLTLTLGLSTIPVSIGHAHAGNPGVMIALAEWVQSIVYLHPDPALLMHVDTVFKIHLFFGMTVFLVFPFTRMVHVWSAPFGYLGRPYQIVRSKRKFLKRIT</sequence>
<keyword evidence="10" id="KW-0408">Iron</keyword>
<evidence type="ECO:0000256" key="6">
    <source>
        <dbReference type="ARBA" id="ARBA00022723"/>
    </source>
</evidence>
<accession>A0A1J5RSB2</accession>
<dbReference type="GO" id="GO:0046872">
    <property type="term" value="F:metal ion binding"/>
    <property type="evidence" value="ECO:0007669"/>
    <property type="project" value="UniProtKB-KW"/>
</dbReference>
<reference evidence="15" key="1">
    <citation type="submission" date="2016-10" db="EMBL/GenBank/DDBJ databases">
        <title>Sequence of Gallionella enrichment culture.</title>
        <authorList>
            <person name="Poehlein A."/>
            <person name="Muehling M."/>
            <person name="Daniel R."/>
        </authorList>
    </citation>
    <scope>NUCLEOTIDE SEQUENCE</scope>
</reference>
<keyword evidence="6" id="KW-0479">Metal-binding</keyword>
<protein>
    <submittedName>
        <fullName evidence="15">Respiratory nitrate reductase 2 gamma chain</fullName>
        <ecNumber evidence="15">1.7.99.4</ecNumber>
    </submittedName>
</protein>
<dbReference type="EC" id="1.7.99.4" evidence="15"/>
<dbReference type="GO" id="GO:0020037">
    <property type="term" value="F:heme binding"/>
    <property type="evidence" value="ECO:0007669"/>
    <property type="project" value="TreeGrafter"/>
</dbReference>
<dbReference type="GO" id="GO:0009325">
    <property type="term" value="C:nitrate reductase complex"/>
    <property type="evidence" value="ECO:0007669"/>
    <property type="project" value="InterPro"/>
</dbReference>
<keyword evidence="4" id="KW-0349">Heme</keyword>
<dbReference type="Gene3D" id="1.20.950.20">
    <property type="entry name" value="Transmembrane di-heme cytochromes, Chain C"/>
    <property type="match status" value="1"/>
</dbReference>
<keyword evidence="2" id="KW-0813">Transport</keyword>
<organism evidence="15">
    <name type="scientific">mine drainage metagenome</name>
    <dbReference type="NCBI Taxonomy" id="410659"/>
    <lineage>
        <taxon>unclassified sequences</taxon>
        <taxon>metagenomes</taxon>
        <taxon>ecological metagenomes</taxon>
    </lineage>
</organism>
<dbReference type="GO" id="GO:0019645">
    <property type="term" value="P:anaerobic electron transport chain"/>
    <property type="evidence" value="ECO:0007669"/>
    <property type="project" value="TreeGrafter"/>
</dbReference>
<dbReference type="NCBIfam" id="TIGR00351">
    <property type="entry name" value="narI"/>
    <property type="match status" value="1"/>
</dbReference>
<proteinExistence type="predicted"/>
<keyword evidence="12 13" id="KW-0472">Membrane</keyword>
<evidence type="ECO:0000256" key="3">
    <source>
        <dbReference type="ARBA" id="ARBA00022475"/>
    </source>
</evidence>
<feature type="domain" description="NarG-like" evidence="14">
    <location>
        <begin position="5"/>
        <end position="226"/>
    </location>
</feature>
<feature type="transmembrane region" description="Helical" evidence="13">
    <location>
        <begin position="49"/>
        <end position="70"/>
    </location>
</feature>
<keyword evidence="9 15" id="KW-0560">Oxidoreductase</keyword>
<keyword evidence="8 13" id="KW-1133">Transmembrane helix</keyword>
<dbReference type="FunFam" id="1.20.950.20:FF:000001">
    <property type="entry name" value="Respiratory nitrate reductase subunit gamma"/>
    <property type="match status" value="1"/>
</dbReference>
<evidence type="ECO:0000256" key="11">
    <source>
        <dbReference type="ARBA" id="ARBA00023063"/>
    </source>
</evidence>
<evidence type="ECO:0000313" key="15">
    <source>
        <dbReference type="EMBL" id="OIQ98585.1"/>
    </source>
</evidence>
<dbReference type="GO" id="GO:0008940">
    <property type="term" value="F:nitrate reductase activity"/>
    <property type="evidence" value="ECO:0007669"/>
    <property type="project" value="InterPro"/>
</dbReference>
<feature type="transmembrane region" description="Helical" evidence="13">
    <location>
        <begin position="6"/>
        <end position="28"/>
    </location>
</feature>
<evidence type="ECO:0000256" key="13">
    <source>
        <dbReference type="SAM" id="Phobius"/>
    </source>
</evidence>
<dbReference type="InterPro" id="IPR051936">
    <property type="entry name" value="Heme-iron_electron_transfer"/>
</dbReference>
<feature type="transmembrane region" description="Helical" evidence="13">
    <location>
        <begin position="90"/>
        <end position="110"/>
    </location>
</feature>
<gene>
    <name evidence="15" type="primary">narV_1</name>
    <name evidence="15" type="ORF">GALL_194100</name>
</gene>
<keyword evidence="11" id="KW-0534">Nitrate assimilation</keyword>
<dbReference type="PANTHER" id="PTHR30598">
    <property type="entry name" value="NITRATE REDUCTASE PRIVATE CHAPERONE, REDOX ENZYME MATURATION PROTEIN REMP FAMILY"/>
    <property type="match status" value="1"/>
</dbReference>
<dbReference type="SUPFAM" id="SSF103501">
    <property type="entry name" value="Respiratory nitrate reductase 1 gamma chain"/>
    <property type="match status" value="1"/>
</dbReference>
<dbReference type="InterPro" id="IPR003816">
    <property type="entry name" value="Nitrate_red_gam"/>
</dbReference>
<keyword evidence="5 13" id="KW-0812">Transmembrane</keyword>
<name>A0A1J5RSB2_9ZZZZ</name>
<dbReference type="InterPro" id="IPR036197">
    <property type="entry name" value="NarG-like_sf"/>
</dbReference>
<comment type="subcellular location">
    <subcellularLocation>
        <location evidence="1">Cell membrane</location>
        <topology evidence="1">Multi-pass membrane protein</topology>
    </subcellularLocation>
</comment>
<dbReference type="GO" id="GO:0005886">
    <property type="term" value="C:plasma membrane"/>
    <property type="evidence" value="ECO:0007669"/>
    <property type="project" value="UniProtKB-SubCell"/>
</dbReference>